<gene>
    <name evidence="2" type="ORF">BJ508DRAFT_22976</name>
</gene>
<evidence type="ECO:0000313" key="3">
    <source>
        <dbReference type="Proteomes" id="UP000275078"/>
    </source>
</evidence>
<feature type="region of interest" description="Disordered" evidence="1">
    <location>
        <begin position="87"/>
        <end position="175"/>
    </location>
</feature>
<evidence type="ECO:0000313" key="2">
    <source>
        <dbReference type="EMBL" id="RPA75239.1"/>
    </source>
</evidence>
<feature type="compositionally biased region" description="Basic residues" evidence="1">
    <location>
        <begin position="134"/>
        <end position="143"/>
    </location>
</feature>
<accession>A0A3N4HNC6</accession>
<feature type="region of interest" description="Disordered" evidence="1">
    <location>
        <begin position="278"/>
        <end position="297"/>
    </location>
</feature>
<name>A0A3N4HNC6_ASCIM</name>
<feature type="compositionally biased region" description="Basic and acidic residues" evidence="1">
    <location>
        <begin position="119"/>
        <end position="133"/>
    </location>
</feature>
<reference evidence="2 3" key="1">
    <citation type="journal article" date="2018" name="Nat. Ecol. Evol.">
        <title>Pezizomycetes genomes reveal the molecular basis of ectomycorrhizal truffle lifestyle.</title>
        <authorList>
            <person name="Murat C."/>
            <person name="Payen T."/>
            <person name="Noel B."/>
            <person name="Kuo A."/>
            <person name="Morin E."/>
            <person name="Chen J."/>
            <person name="Kohler A."/>
            <person name="Krizsan K."/>
            <person name="Balestrini R."/>
            <person name="Da Silva C."/>
            <person name="Montanini B."/>
            <person name="Hainaut M."/>
            <person name="Levati E."/>
            <person name="Barry K.W."/>
            <person name="Belfiori B."/>
            <person name="Cichocki N."/>
            <person name="Clum A."/>
            <person name="Dockter R.B."/>
            <person name="Fauchery L."/>
            <person name="Guy J."/>
            <person name="Iotti M."/>
            <person name="Le Tacon F."/>
            <person name="Lindquist E.A."/>
            <person name="Lipzen A."/>
            <person name="Malagnac F."/>
            <person name="Mello A."/>
            <person name="Molinier V."/>
            <person name="Miyauchi S."/>
            <person name="Poulain J."/>
            <person name="Riccioni C."/>
            <person name="Rubini A."/>
            <person name="Sitrit Y."/>
            <person name="Splivallo R."/>
            <person name="Traeger S."/>
            <person name="Wang M."/>
            <person name="Zifcakova L."/>
            <person name="Wipf D."/>
            <person name="Zambonelli A."/>
            <person name="Paolocci F."/>
            <person name="Nowrousian M."/>
            <person name="Ottonello S."/>
            <person name="Baldrian P."/>
            <person name="Spatafora J.W."/>
            <person name="Henrissat B."/>
            <person name="Nagy L.G."/>
            <person name="Aury J.M."/>
            <person name="Wincker P."/>
            <person name="Grigoriev I.V."/>
            <person name="Bonfante P."/>
            <person name="Martin F.M."/>
        </authorList>
    </citation>
    <scope>NUCLEOTIDE SEQUENCE [LARGE SCALE GENOMIC DNA]</scope>
    <source>
        <strain evidence="2 3">RN42</strain>
    </source>
</reference>
<dbReference type="AlphaFoldDB" id="A0A3N4HNC6"/>
<evidence type="ECO:0000256" key="1">
    <source>
        <dbReference type="SAM" id="MobiDB-lite"/>
    </source>
</evidence>
<dbReference type="EMBL" id="ML119768">
    <property type="protein sequence ID" value="RPA75239.1"/>
    <property type="molecule type" value="Genomic_DNA"/>
</dbReference>
<dbReference type="Gene3D" id="3.90.1140.10">
    <property type="entry name" value="Cyclic phosphodiesterase"/>
    <property type="match status" value="1"/>
</dbReference>
<organism evidence="2 3">
    <name type="scientific">Ascobolus immersus RN42</name>
    <dbReference type="NCBI Taxonomy" id="1160509"/>
    <lineage>
        <taxon>Eukaryota</taxon>
        <taxon>Fungi</taxon>
        <taxon>Dikarya</taxon>
        <taxon>Ascomycota</taxon>
        <taxon>Pezizomycotina</taxon>
        <taxon>Pezizomycetes</taxon>
        <taxon>Pezizales</taxon>
        <taxon>Ascobolaceae</taxon>
        <taxon>Ascobolus</taxon>
    </lineage>
</organism>
<keyword evidence="3" id="KW-1185">Reference proteome</keyword>
<feature type="compositionally biased region" description="Basic and acidic residues" evidence="1">
    <location>
        <begin position="101"/>
        <end position="110"/>
    </location>
</feature>
<dbReference type="Proteomes" id="UP000275078">
    <property type="component" value="Unassembled WGS sequence"/>
</dbReference>
<proteinExistence type="predicted"/>
<protein>
    <submittedName>
        <fullName evidence="2">Uncharacterized protein</fullName>
    </submittedName>
</protein>
<sequence length="309" mass="33702">MTELLSYSLQLKVEGLGFFGNKNNKNADDARVLWAKVGLLDGGEEALKLWGEQVRRVFAEEMPGEVYPPIVEAAEVETDKVVVEEDAPAEPLPASNDTPADETHDETAEETHDDDETHEDTHDEAPTKSDTSKPSKKHRKRKPKKEEFTPHLTLANTTFLPRPKRSKSKEKPARPHFEAASLIAEHASTIWGTPSPTAVTLCRMGTRKGGEWGPGYEVVGERRFGDVDVPGGKIKCETVIKVEEEVEGDGGEELGVGKDGRRGSVVWSVVKRGSVASEGGLEGLSEGEGGEERAVKVEDEKVEAVEVKV</sequence>